<dbReference type="RefSeq" id="WP_378161506.1">
    <property type="nucleotide sequence ID" value="NZ_JBHSBU010000001.1"/>
</dbReference>
<proteinExistence type="predicted"/>
<protein>
    <submittedName>
        <fullName evidence="1">Uncharacterized protein</fullName>
    </submittedName>
</protein>
<dbReference type="EMBL" id="JBHSBU010000001">
    <property type="protein sequence ID" value="MFC4158627.1"/>
    <property type="molecule type" value="Genomic_DNA"/>
</dbReference>
<accession>A0ABV8MKF3</accession>
<name>A0ABV8MKF3_9NEIS</name>
<sequence length="89" mass="9872">MTTAREARFEAEAIWAAQGIRAYLAERPQAADTRDGIIRWWLGALWCDPRAVQRALDRLVAAGELELYLLPSGQALYRAAQNPGVESTS</sequence>
<evidence type="ECO:0000313" key="2">
    <source>
        <dbReference type="Proteomes" id="UP001595791"/>
    </source>
</evidence>
<keyword evidence="2" id="KW-1185">Reference proteome</keyword>
<comment type="caution">
    <text evidence="1">The sequence shown here is derived from an EMBL/GenBank/DDBJ whole genome shotgun (WGS) entry which is preliminary data.</text>
</comment>
<reference evidence="2" key="1">
    <citation type="journal article" date="2019" name="Int. J. Syst. Evol. Microbiol.">
        <title>The Global Catalogue of Microorganisms (GCM) 10K type strain sequencing project: providing services to taxonomists for standard genome sequencing and annotation.</title>
        <authorList>
            <consortium name="The Broad Institute Genomics Platform"/>
            <consortium name="The Broad Institute Genome Sequencing Center for Infectious Disease"/>
            <person name="Wu L."/>
            <person name="Ma J."/>
        </authorList>
    </citation>
    <scope>NUCLEOTIDE SEQUENCE [LARGE SCALE GENOMIC DNA]</scope>
    <source>
        <strain evidence="2">LMG 29894</strain>
    </source>
</reference>
<organism evidence="1 2">
    <name type="scientific">Chitinimonas lacunae</name>
    <dbReference type="NCBI Taxonomy" id="1963018"/>
    <lineage>
        <taxon>Bacteria</taxon>
        <taxon>Pseudomonadati</taxon>
        <taxon>Pseudomonadota</taxon>
        <taxon>Betaproteobacteria</taxon>
        <taxon>Neisseriales</taxon>
        <taxon>Chitinibacteraceae</taxon>
        <taxon>Chitinimonas</taxon>
    </lineage>
</organism>
<evidence type="ECO:0000313" key="1">
    <source>
        <dbReference type="EMBL" id="MFC4158627.1"/>
    </source>
</evidence>
<gene>
    <name evidence="1" type="ORF">ACFOW7_04540</name>
</gene>
<dbReference type="Proteomes" id="UP001595791">
    <property type="component" value="Unassembled WGS sequence"/>
</dbReference>